<sequence length="109" mass="12347">MCVPILTLIPDGVSAFFCEIVFKQGVVHSLGLLGKKRIMPQSTRWPLLCRQYRVNQMQPEYNLQRKIFIDTIVFSSFNAESGFGLEAELWIIGWHYAALAPGVPLISFS</sequence>
<reference evidence="1" key="1">
    <citation type="journal article" date="2009" name="PLoS Genet.">
        <title>Sequencing, mapping, and analysis of 27,455 maize full-length cDNAs.</title>
        <authorList>
            <person name="Soderlund C."/>
            <person name="Descour A."/>
            <person name="Kudrna D."/>
            <person name="Bomhoff M."/>
            <person name="Boyd L."/>
            <person name="Currie J."/>
            <person name="Angelova A."/>
            <person name="Collura K."/>
            <person name="Wissotski M."/>
            <person name="Ashley E."/>
            <person name="Morrow D."/>
            <person name="Fernandes J."/>
            <person name="Walbot V."/>
            <person name="Yu Y."/>
        </authorList>
    </citation>
    <scope>NUCLEOTIDE SEQUENCE</scope>
    <source>
        <strain evidence="1">B73</strain>
    </source>
</reference>
<evidence type="ECO:0000313" key="1">
    <source>
        <dbReference type="EMBL" id="ACN33394.1"/>
    </source>
</evidence>
<name>C0PDX8_MAIZE</name>
<proteinExistence type="evidence at transcript level"/>
<dbReference type="AlphaFoldDB" id="C0PDX8"/>
<dbReference type="EMBL" id="BT066497">
    <property type="protein sequence ID" value="ACN33394.1"/>
    <property type="molecule type" value="mRNA"/>
</dbReference>
<protein>
    <submittedName>
        <fullName evidence="1">Uncharacterized protein</fullName>
    </submittedName>
</protein>
<accession>C0PDX8</accession>
<organism evidence="1">
    <name type="scientific">Zea mays</name>
    <name type="common">Maize</name>
    <dbReference type="NCBI Taxonomy" id="4577"/>
    <lineage>
        <taxon>Eukaryota</taxon>
        <taxon>Viridiplantae</taxon>
        <taxon>Streptophyta</taxon>
        <taxon>Embryophyta</taxon>
        <taxon>Tracheophyta</taxon>
        <taxon>Spermatophyta</taxon>
        <taxon>Magnoliopsida</taxon>
        <taxon>Liliopsida</taxon>
        <taxon>Poales</taxon>
        <taxon>Poaceae</taxon>
        <taxon>PACMAD clade</taxon>
        <taxon>Panicoideae</taxon>
        <taxon>Andropogonodae</taxon>
        <taxon>Andropogoneae</taxon>
        <taxon>Tripsacinae</taxon>
        <taxon>Zea</taxon>
    </lineage>
</organism>